<feature type="domain" description="LysM" evidence="4">
    <location>
        <begin position="377"/>
        <end position="426"/>
    </location>
</feature>
<dbReference type="CDD" id="cd14686">
    <property type="entry name" value="bZIP"/>
    <property type="match status" value="1"/>
</dbReference>
<evidence type="ECO:0000256" key="3">
    <source>
        <dbReference type="SAM" id="SignalP"/>
    </source>
</evidence>
<evidence type="ECO:0000313" key="5">
    <source>
        <dbReference type="EMBL" id="NIZ70069.1"/>
    </source>
</evidence>
<dbReference type="Gene3D" id="3.10.350.10">
    <property type="entry name" value="LysM domain"/>
    <property type="match status" value="1"/>
</dbReference>
<feature type="compositionally biased region" description="Basic and acidic residues" evidence="2">
    <location>
        <begin position="60"/>
        <end position="75"/>
    </location>
</feature>
<name>A0A968KUZ2_9SPIO</name>
<dbReference type="Proteomes" id="UP000778951">
    <property type="component" value="Unassembled WGS sequence"/>
</dbReference>
<evidence type="ECO:0000259" key="4">
    <source>
        <dbReference type="PROSITE" id="PS51782"/>
    </source>
</evidence>
<reference evidence="5" key="1">
    <citation type="submission" date="2020-03" db="EMBL/GenBank/DDBJ databases">
        <title>Spirochaetal bacteria isolated from arthropods constitute a novel genus Entomospira genus novum within the order Spirochaetales.</title>
        <authorList>
            <person name="Grana-Miraglia L."/>
            <person name="Sikutova S."/>
            <person name="Fingerle V."/>
            <person name="Sing A."/>
            <person name="Castillo-Ramirez S."/>
            <person name="Margos G."/>
            <person name="Rudolf I."/>
        </authorList>
    </citation>
    <scope>NUCLEOTIDE SEQUENCE</scope>
    <source>
        <strain evidence="5">BR149</strain>
    </source>
</reference>
<keyword evidence="1" id="KW-0175">Coiled coil</keyword>
<dbReference type="InterPro" id="IPR052196">
    <property type="entry name" value="Bact_Kbp"/>
</dbReference>
<protein>
    <submittedName>
        <fullName evidence="5">LysM peptidoglycan-binding domain-containing protein</fullName>
    </submittedName>
</protein>
<dbReference type="Pfam" id="PF01476">
    <property type="entry name" value="LysM"/>
    <property type="match status" value="1"/>
</dbReference>
<evidence type="ECO:0000256" key="2">
    <source>
        <dbReference type="SAM" id="MobiDB-lite"/>
    </source>
</evidence>
<dbReference type="InterPro" id="IPR036779">
    <property type="entry name" value="LysM_dom_sf"/>
</dbReference>
<feature type="region of interest" description="Disordered" evidence="2">
    <location>
        <begin position="60"/>
        <end position="89"/>
    </location>
</feature>
<feature type="signal peptide" evidence="3">
    <location>
        <begin position="1"/>
        <end position="24"/>
    </location>
</feature>
<dbReference type="PANTHER" id="PTHR34700">
    <property type="entry name" value="POTASSIUM BINDING PROTEIN KBP"/>
    <property type="match status" value="1"/>
</dbReference>
<organism evidence="5 6">
    <name type="scientific">Entomospira culicis</name>
    <dbReference type="NCBI Taxonomy" id="2719989"/>
    <lineage>
        <taxon>Bacteria</taxon>
        <taxon>Pseudomonadati</taxon>
        <taxon>Spirochaetota</taxon>
        <taxon>Spirochaetia</taxon>
        <taxon>Spirochaetales</taxon>
        <taxon>Spirochaetaceae</taxon>
        <taxon>Entomospira</taxon>
    </lineage>
</organism>
<dbReference type="PANTHER" id="PTHR34700:SF4">
    <property type="entry name" value="PHAGE-LIKE ELEMENT PBSX PROTEIN XKDP"/>
    <property type="match status" value="1"/>
</dbReference>
<dbReference type="RefSeq" id="WP_167696156.1">
    <property type="nucleotide sequence ID" value="NZ_CP118181.1"/>
</dbReference>
<evidence type="ECO:0000256" key="1">
    <source>
        <dbReference type="SAM" id="Coils"/>
    </source>
</evidence>
<sequence length="527" mass="60124">MQKFHHLSLGFVIASLLSVGSLFAQEDATQTPVPISSIQENHNQNLDEEIARLERELEGLTEENEHLREENERLRNTQTNQTNADLAEETTDSLEEDILYIQGASEEGDFITTENDAEATSEAYHPLQIDPSIGESLPTFNQIVEYELIIAQNIAPYEEAQASELSASLQEVGDRLEAGDDGEETLAIWQEFTVLLIEYSDIIDLHLALYETFLEDVQRPERLYLLENPLADFRNEVSNARIAYNEARLSEAVEHLQNAKHLWQAIEHDDETLIVLLDRHLETALSIEMLSRRYARGTDEQMHQPSPWQASRGENNSMEHQDMAPQFTNLQRAIILWEQATVAAEAGEHDQALALLDEASTHVVVYSQMSFAQIRVVRLNVSRRESLWRIAEEVYGDGFQWTRLWEANKDIISNPDIILPGQELGIPEEGQEINLPAQENSSQESNIEDEVEQISSDELIDTIDGQEGSLEPTDEDLLIEDEIEDEIAELEGEIEDLQEEQDILQERLDEIEDEINELEEEIEDLQE</sequence>
<dbReference type="EMBL" id="JAATLM010000001">
    <property type="protein sequence ID" value="NIZ70069.1"/>
    <property type="molecule type" value="Genomic_DNA"/>
</dbReference>
<keyword evidence="3" id="KW-0732">Signal</keyword>
<comment type="caution">
    <text evidence="5">The sequence shown here is derived from an EMBL/GenBank/DDBJ whole genome shotgun (WGS) entry which is preliminary data.</text>
</comment>
<feature type="region of interest" description="Disordered" evidence="2">
    <location>
        <begin position="296"/>
        <end position="316"/>
    </location>
</feature>
<accession>A0A968KUZ2</accession>
<feature type="chain" id="PRO_5037586870" evidence="3">
    <location>
        <begin position="25"/>
        <end position="527"/>
    </location>
</feature>
<dbReference type="PROSITE" id="PS51782">
    <property type="entry name" value="LYSM"/>
    <property type="match status" value="1"/>
</dbReference>
<proteinExistence type="predicted"/>
<feature type="coiled-coil region" evidence="1">
    <location>
        <begin position="480"/>
        <end position="524"/>
    </location>
</feature>
<evidence type="ECO:0000313" key="6">
    <source>
        <dbReference type="Proteomes" id="UP000778951"/>
    </source>
</evidence>
<keyword evidence="6" id="KW-1185">Reference proteome</keyword>
<dbReference type="AlphaFoldDB" id="A0A968KUZ2"/>
<dbReference type="InterPro" id="IPR018392">
    <property type="entry name" value="LysM"/>
</dbReference>
<gene>
    <name evidence="5" type="ORF">HCT48_07600</name>
</gene>
<feature type="compositionally biased region" description="Polar residues" evidence="2">
    <location>
        <begin position="303"/>
        <end position="316"/>
    </location>
</feature>